<dbReference type="Proteomes" id="UP001152087">
    <property type="component" value="Unassembled WGS sequence"/>
</dbReference>
<dbReference type="InterPro" id="IPR005152">
    <property type="entry name" value="Lipase_secreted"/>
</dbReference>
<feature type="signal peptide" evidence="1">
    <location>
        <begin position="1"/>
        <end position="19"/>
    </location>
</feature>
<evidence type="ECO:0000313" key="3">
    <source>
        <dbReference type="Proteomes" id="UP001152087"/>
    </source>
</evidence>
<dbReference type="PANTHER" id="PTHR34853:SF1">
    <property type="entry name" value="LIPASE 5"/>
    <property type="match status" value="1"/>
</dbReference>
<protein>
    <recommendedName>
        <fullName evidence="4">Serine aminopeptidase S33 domain-containing protein</fullName>
    </recommendedName>
</protein>
<dbReference type="Gene3D" id="3.40.50.1820">
    <property type="entry name" value="alpha/beta hydrolase"/>
    <property type="match status" value="1"/>
</dbReference>
<dbReference type="InterPro" id="IPR029058">
    <property type="entry name" value="AB_hydrolase_fold"/>
</dbReference>
<dbReference type="EMBL" id="JAOQAV010000067">
    <property type="protein sequence ID" value="KAJ4178836.1"/>
    <property type="molecule type" value="Genomic_DNA"/>
</dbReference>
<proteinExistence type="predicted"/>
<dbReference type="AlphaFoldDB" id="A0A9W8UUD3"/>
<feature type="chain" id="PRO_5040930570" description="Serine aminopeptidase S33 domain-containing protein" evidence="1">
    <location>
        <begin position="20"/>
        <end position="277"/>
    </location>
</feature>
<name>A0A9W8UUD3_9HYPO</name>
<gene>
    <name evidence="2" type="ORF">NW755_012951</name>
</gene>
<sequence>MRPSFLLALAFHNLPTISAAVDASNFNVSAKVASTYGCGPECYQILQTTNEVDHSLVSTPPSFDFDFYATAKNFSGSAPGDLLKLQPLNPEPLDIADGTTVYRIQYTSIDLDGSLVPVTGFVAFPLIPISSHEYPLVAYAHGTIGVYRGCAPSAGPALFDYHTWAEIVGRGYAVVATDYAGLGNNHTEHKYCSFPAHANDLYYSVMAVRKAFGHLLSENWMSVGHSQGGGAVWKLAESRFVQNAVSEAGRYLGTVAICPATRILDMAKEYKVSTIKR</sequence>
<evidence type="ECO:0000256" key="1">
    <source>
        <dbReference type="SAM" id="SignalP"/>
    </source>
</evidence>
<dbReference type="PANTHER" id="PTHR34853">
    <property type="match status" value="1"/>
</dbReference>
<reference evidence="2" key="1">
    <citation type="submission" date="2022-09" db="EMBL/GenBank/DDBJ databases">
        <title>Fusarium specimens isolated from Avocado Roots.</title>
        <authorList>
            <person name="Stajich J."/>
            <person name="Roper C."/>
            <person name="Heimlech-Rivalta G."/>
        </authorList>
    </citation>
    <scope>NUCLEOTIDE SEQUENCE</scope>
    <source>
        <strain evidence="2">A02</strain>
    </source>
</reference>
<evidence type="ECO:0000313" key="2">
    <source>
        <dbReference type="EMBL" id="KAJ4178836.1"/>
    </source>
</evidence>
<evidence type="ECO:0008006" key="4">
    <source>
        <dbReference type="Google" id="ProtNLM"/>
    </source>
</evidence>
<organism evidence="2 3">
    <name type="scientific">Fusarium falciforme</name>
    <dbReference type="NCBI Taxonomy" id="195108"/>
    <lineage>
        <taxon>Eukaryota</taxon>
        <taxon>Fungi</taxon>
        <taxon>Dikarya</taxon>
        <taxon>Ascomycota</taxon>
        <taxon>Pezizomycotina</taxon>
        <taxon>Sordariomycetes</taxon>
        <taxon>Hypocreomycetidae</taxon>
        <taxon>Hypocreales</taxon>
        <taxon>Nectriaceae</taxon>
        <taxon>Fusarium</taxon>
        <taxon>Fusarium solani species complex</taxon>
    </lineage>
</organism>
<accession>A0A9W8UUD3</accession>
<comment type="caution">
    <text evidence="2">The sequence shown here is derived from an EMBL/GenBank/DDBJ whole genome shotgun (WGS) entry which is preliminary data.</text>
</comment>
<dbReference type="SUPFAM" id="SSF53474">
    <property type="entry name" value="alpha/beta-Hydrolases"/>
    <property type="match status" value="1"/>
</dbReference>
<dbReference type="GO" id="GO:0004806">
    <property type="term" value="F:triacylglycerol lipase activity"/>
    <property type="evidence" value="ECO:0007669"/>
    <property type="project" value="InterPro"/>
</dbReference>
<dbReference type="GO" id="GO:0016042">
    <property type="term" value="P:lipid catabolic process"/>
    <property type="evidence" value="ECO:0007669"/>
    <property type="project" value="InterPro"/>
</dbReference>
<keyword evidence="1" id="KW-0732">Signal</keyword>
<keyword evidence="3" id="KW-1185">Reference proteome</keyword>